<evidence type="ECO:0000256" key="1">
    <source>
        <dbReference type="SAM" id="MobiDB-lite"/>
    </source>
</evidence>
<accession>A0AAE0YMP2</accession>
<reference evidence="2" key="1">
    <citation type="journal article" date="2023" name="G3 (Bethesda)">
        <title>A reference genome for the long-term kleptoplast-retaining sea slug Elysia crispata morphotype clarki.</title>
        <authorList>
            <person name="Eastman K.E."/>
            <person name="Pendleton A.L."/>
            <person name="Shaikh M.A."/>
            <person name="Suttiyut T."/>
            <person name="Ogas R."/>
            <person name="Tomko P."/>
            <person name="Gavelis G."/>
            <person name="Widhalm J.R."/>
            <person name="Wisecaver J.H."/>
        </authorList>
    </citation>
    <scope>NUCLEOTIDE SEQUENCE</scope>
    <source>
        <strain evidence="2">ECLA1</strain>
    </source>
</reference>
<evidence type="ECO:0000313" key="2">
    <source>
        <dbReference type="EMBL" id="KAK3751608.1"/>
    </source>
</evidence>
<proteinExistence type="predicted"/>
<evidence type="ECO:0000313" key="3">
    <source>
        <dbReference type="Proteomes" id="UP001283361"/>
    </source>
</evidence>
<feature type="region of interest" description="Disordered" evidence="1">
    <location>
        <begin position="52"/>
        <end position="73"/>
    </location>
</feature>
<dbReference type="Proteomes" id="UP001283361">
    <property type="component" value="Unassembled WGS sequence"/>
</dbReference>
<dbReference type="AlphaFoldDB" id="A0AAE0YMP2"/>
<keyword evidence="3" id="KW-1185">Reference proteome</keyword>
<organism evidence="2 3">
    <name type="scientific">Elysia crispata</name>
    <name type="common">lettuce slug</name>
    <dbReference type="NCBI Taxonomy" id="231223"/>
    <lineage>
        <taxon>Eukaryota</taxon>
        <taxon>Metazoa</taxon>
        <taxon>Spiralia</taxon>
        <taxon>Lophotrochozoa</taxon>
        <taxon>Mollusca</taxon>
        <taxon>Gastropoda</taxon>
        <taxon>Heterobranchia</taxon>
        <taxon>Euthyneura</taxon>
        <taxon>Panpulmonata</taxon>
        <taxon>Sacoglossa</taxon>
        <taxon>Placobranchoidea</taxon>
        <taxon>Plakobranchidae</taxon>
        <taxon>Elysia</taxon>
    </lineage>
</organism>
<name>A0AAE0YMP2_9GAST</name>
<sequence>MGGKNIPCKLPKFPELPVARLVVERGTQQRTDRAPADVSQLLMLYPSRDLTAPRGTDRLSPVTPGTPIRCGKEKEDDLERRFELLNRELRAMMAIEATVTSLSGISAKKELVLSFRSQREIKAR</sequence>
<gene>
    <name evidence="2" type="ORF">RRG08_012670</name>
</gene>
<protein>
    <submittedName>
        <fullName evidence="2">Uncharacterized protein</fullName>
    </submittedName>
</protein>
<comment type="caution">
    <text evidence="2">The sequence shown here is derived from an EMBL/GenBank/DDBJ whole genome shotgun (WGS) entry which is preliminary data.</text>
</comment>
<dbReference type="EMBL" id="JAWDGP010005812">
    <property type="protein sequence ID" value="KAK3751608.1"/>
    <property type="molecule type" value="Genomic_DNA"/>
</dbReference>